<keyword evidence="2" id="KW-0732">Signal</keyword>
<evidence type="ECO:0008006" key="5">
    <source>
        <dbReference type="Google" id="ProtNLM"/>
    </source>
</evidence>
<feature type="chain" id="PRO_5022059822" description="Cobalt transporter" evidence="2">
    <location>
        <begin position="28"/>
        <end position="163"/>
    </location>
</feature>
<reference evidence="3 4" key="1">
    <citation type="submission" date="2019-02" db="EMBL/GenBank/DDBJ databases">
        <title>Deep-cultivation of Planctomycetes and their phenomic and genomic characterization uncovers novel biology.</title>
        <authorList>
            <person name="Wiegand S."/>
            <person name="Jogler M."/>
            <person name="Boedeker C."/>
            <person name="Pinto D."/>
            <person name="Vollmers J."/>
            <person name="Rivas-Marin E."/>
            <person name="Kohn T."/>
            <person name="Peeters S.H."/>
            <person name="Heuer A."/>
            <person name="Rast P."/>
            <person name="Oberbeckmann S."/>
            <person name="Bunk B."/>
            <person name="Jeske O."/>
            <person name="Meyerdierks A."/>
            <person name="Storesund J.E."/>
            <person name="Kallscheuer N."/>
            <person name="Luecker S."/>
            <person name="Lage O.M."/>
            <person name="Pohl T."/>
            <person name="Merkel B.J."/>
            <person name="Hornburger P."/>
            <person name="Mueller R.-W."/>
            <person name="Bruemmer F."/>
            <person name="Labrenz M."/>
            <person name="Spormann A.M."/>
            <person name="Op den Camp H."/>
            <person name="Overmann J."/>
            <person name="Amann R."/>
            <person name="Jetten M.S.M."/>
            <person name="Mascher T."/>
            <person name="Medema M.H."/>
            <person name="Devos D.P."/>
            <person name="Kaster A.-K."/>
            <person name="Ovreas L."/>
            <person name="Rohde M."/>
            <person name="Galperin M.Y."/>
            <person name="Jogler C."/>
        </authorList>
    </citation>
    <scope>NUCLEOTIDE SEQUENCE [LARGE SCALE GENOMIC DNA]</scope>
    <source>
        <strain evidence="3 4">HG66A1</strain>
    </source>
</reference>
<dbReference type="EMBL" id="CP036266">
    <property type="protein sequence ID" value="QDT22722.1"/>
    <property type="molecule type" value="Genomic_DNA"/>
</dbReference>
<feature type="signal peptide" evidence="2">
    <location>
        <begin position="1"/>
        <end position="27"/>
    </location>
</feature>
<dbReference type="Proteomes" id="UP000320421">
    <property type="component" value="Chromosome"/>
</dbReference>
<protein>
    <recommendedName>
        <fullName evidence="5">Cobalt transporter</fullName>
    </recommendedName>
</protein>
<evidence type="ECO:0000256" key="1">
    <source>
        <dbReference type="SAM" id="MobiDB-lite"/>
    </source>
</evidence>
<keyword evidence="4" id="KW-1185">Reference proteome</keyword>
<sequence length="163" mass="18203" precursor="true">MILRMTVILMLFSMLTHTLLGCGWHHAHDAHAGHTNSCQPLGLCGHEAEQEHSKAEHAHHDHESGCAHHDAHAEHTAAAEHQDEHPMHQHSDPCHEGRCSYLTAATVKVDDESSQLVSLLPIWELICSTQERQYVNQMRELPPAFLFAAPGVRAQAQTTVWLI</sequence>
<feature type="region of interest" description="Disordered" evidence="1">
    <location>
        <begin position="49"/>
        <end position="92"/>
    </location>
</feature>
<dbReference type="OrthoDB" id="291451at2"/>
<evidence type="ECO:0000256" key="2">
    <source>
        <dbReference type="SAM" id="SignalP"/>
    </source>
</evidence>
<dbReference type="PROSITE" id="PS51257">
    <property type="entry name" value="PROKAR_LIPOPROTEIN"/>
    <property type="match status" value="1"/>
</dbReference>
<accession>A0A517PTM6</accession>
<name>A0A517PTM6_9PLAN</name>
<organism evidence="3 4">
    <name type="scientific">Gimesia chilikensis</name>
    <dbReference type="NCBI Taxonomy" id="2605989"/>
    <lineage>
        <taxon>Bacteria</taxon>
        <taxon>Pseudomonadati</taxon>
        <taxon>Planctomycetota</taxon>
        <taxon>Planctomycetia</taxon>
        <taxon>Planctomycetales</taxon>
        <taxon>Planctomycetaceae</taxon>
        <taxon>Gimesia</taxon>
    </lineage>
</organism>
<evidence type="ECO:0000313" key="4">
    <source>
        <dbReference type="Proteomes" id="UP000320421"/>
    </source>
</evidence>
<evidence type="ECO:0000313" key="3">
    <source>
        <dbReference type="EMBL" id="QDT22722.1"/>
    </source>
</evidence>
<dbReference type="RefSeq" id="WP_145189027.1">
    <property type="nucleotide sequence ID" value="NZ_CP036266.1"/>
</dbReference>
<dbReference type="AlphaFoldDB" id="A0A517PTM6"/>
<proteinExistence type="predicted"/>
<gene>
    <name evidence="3" type="ORF">HG66A1_45320</name>
</gene>